<evidence type="ECO:0000256" key="4">
    <source>
        <dbReference type="ARBA" id="ARBA00040010"/>
    </source>
</evidence>
<dbReference type="SUPFAM" id="SSF81296">
    <property type="entry name" value="E set domains"/>
    <property type="match status" value="1"/>
</dbReference>
<dbReference type="OrthoDB" id="10134189at2759"/>
<evidence type="ECO:0000256" key="1">
    <source>
        <dbReference type="ARBA" id="ARBA00010926"/>
    </source>
</evidence>
<evidence type="ECO:0000256" key="2">
    <source>
        <dbReference type="ARBA" id="ARBA00025180"/>
    </source>
</evidence>
<dbReference type="GeneID" id="109481926"/>
<dbReference type="Proteomes" id="UP000515135">
    <property type="component" value="Unplaced"/>
</dbReference>
<feature type="region of interest" description="Disordered" evidence="5">
    <location>
        <begin position="276"/>
        <end position="334"/>
    </location>
</feature>
<keyword evidence="7" id="KW-1185">Reference proteome</keyword>
<comment type="subunit">
    <text evidence="3">AMPK is a heterotrimer of an alpha catalytic subunit (PRKAA1 or PRKAA2), a beta (PRKAB1 or PRKAB2) and a gamma non-catalytic subunits (PRKAG1, PRKAG2 or PRKAG3). Interacts with FNIP1 and FNIP2.</text>
</comment>
<feature type="domain" description="AMP-activated protein kinase glycogen-binding" evidence="6">
    <location>
        <begin position="36"/>
        <end position="117"/>
    </location>
</feature>
<dbReference type="GO" id="GO:0005634">
    <property type="term" value="C:nucleus"/>
    <property type="evidence" value="ECO:0007669"/>
    <property type="project" value="TreeGrafter"/>
</dbReference>
<feature type="region of interest" description="Disordered" evidence="5">
    <location>
        <begin position="1"/>
        <end position="28"/>
    </location>
</feature>
<dbReference type="InterPro" id="IPR013783">
    <property type="entry name" value="Ig-like_fold"/>
</dbReference>
<name>A0A6P5AE94_BRABE</name>
<evidence type="ECO:0000313" key="7">
    <source>
        <dbReference type="Proteomes" id="UP000515135"/>
    </source>
</evidence>
<dbReference type="GO" id="GO:0007165">
    <property type="term" value="P:signal transduction"/>
    <property type="evidence" value="ECO:0007669"/>
    <property type="project" value="TreeGrafter"/>
</dbReference>
<dbReference type="GO" id="GO:0019901">
    <property type="term" value="F:protein kinase binding"/>
    <property type="evidence" value="ECO:0007669"/>
    <property type="project" value="TreeGrafter"/>
</dbReference>
<reference evidence="8" key="1">
    <citation type="submission" date="2025-08" db="UniProtKB">
        <authorList>
            <consortium name="RefSeq"/>
        </authorList>
    </citation>
    <scope>IDENTIFICATION</scope>
    <source>
        <tissue evidence="8">Gonad</tissue>
    </source>
</reference>
<dbReference type="KEGG" id="bbel:109481926"/>
<dbReference type="InterPro" id="IPR014756">
    <property type="entry name" value="Ig_E-set"/>
</dbReference>
<dbReference type="CDD" id="cd02859">
    <property type="entry name" value="E_set_AMPKbeta_like_N"/>
    <property type="match status" value="1"/>
</dbReference>
<sequence>MSNTVNEGPLARMLGTSTKDHGDTRSQTALVESRTVRVVWRGRLAEETFLFGSWDAWAKGRRVTKSDSIEEYVVVLELNPGRYESKYRSCSGVWFHDPTLPTTVNVFGTLNNILIVSGSPNIGTGEQGEKMIPALLPTAKQEDLGPAAVPTAKMEDLGPVAVPTAKMEDLGPVAVPTAKQEDLGPAAVPTAKMEDLGPVAVPTAKMEDLGPVAVPTAKQEDLGPAAPTTLNVFGTLNNVLIVSGSPNIGTGEQEDKSGEKSYGCFRGLWRRLFRRRKSTKAATHDAKDKASRQTPAAEGKKTPAAEGKKTPAAEGKRRRFWRRRVTKKTDTPAT</sequence>
<dbReference type="InterPro" id="IPR032640">
    <property type="entry name" value="AMPK1_CBM"/>
</dbReference>
<dbReference type="PANTHER" id="PTHR10343:SF84">
    <property type="entry name" value="5'-AMP-ACTIVATED PROTEIN KINASE SUBUNIT BETA-1"/>
    <property type="match status" value="1"/>
</dbReference>
<dbReference type="AlphaFoldDB" id="A0A6P5AE94"/>
<evidence type="ECO:0000256" key="3">
    <source>
        <dbReference type="ARBA" id="ARBA00025878"/>
    </source>
</evidence>
<dbReference type="InterPro" id="IPR050827">
    <property type="entry name" value="CRP1_MDG1_kinase"/>
</dbReference>
<dbReference type="RefSeq" id="XP_019640101.1">
    <property type="nucleotide sequence ID" value="XM_019784542.1"/>
</dbReference>
<protein>
    <recommendedName>
        <fullName evidence="4">5'-AMP-activated protein kinase subunit beta-1</fullName>
    </recommendedName>
</protein>
<feature type="compositionally biased region" description="Basic and acidic residues" evidence="5">
    <location>
        <begin position="282"/>
        <end position="291"/>
    </location>
</feature>
<feature type="compositionally biased region" description="Basic and acidic residues" evidence="5">
    <location>
        <begin position="298"/>
        <end position="315"/>
    </location>
</feature>
<organism evidence="7 8">
    <name type="scientific">Branchiostoma belcheri</name>
    <name type="common">Amphioxus</name>
    <dbReference type="NCBI Taxonomy" id="7741"/>
    <lineage>
        <taxon>Eukaryota</taxon>
        <taxon>Metazoa</taxon>
        <taxon>Chordata</taxon>
        <taxon>Cephalochordata</taxon>
        <taxon>Leptocardii</taxon>
        <taxon>Amphioxiformes</taxon>
        <taxon>Branchiostomatidae</taxon>
        <taxon>Branchiostoma</taxon>
    </lineage>
</organism>
<evidence type="ECO:0000259" key="6">
    <source>
        <dbReference type="Pfam" id="PF16561"/>
    </source>
</evidence>
<gene>
    <name evidence="8" type="primary">LOC109481926</name>
</gene>
<dbReference type="GO" id="GO:0031588">
    <property type="term" value="C:nucleotide-activated protein kinase complex"/>
    <property type="evidence" value="ECO:0007669"/>
    <property type="project" value="TreeGrafter"/>
</dbReference>
<comment type="similarity">
    <text evidence="1">Belongs to the 5'-AMP-activated protein kinase beta subunit family.</text>
</comment>
<dbReference type="Gene3D" id="2.60.40.10">
    <property type="entry name" value="Immunoglobulins"/>
    <property type="match status" value="1"/>
</dbReference>
<evidence type="ECO:0000256" key="5">
    <source>
        <dbReference type="SAM" id="MobiDB-lite"/>
    </source>
</evidence>
<feature type="compositionally biased region" description="Basic residues" evidence="5">
    <location>
        <begin position="316"/>
        <end position="326"/>
    </location>
</feature>
<evidence type="ECO:0000313" key="8">
    <source>
        <dbReference type="RefSeq" id="XP_019640101.1"/>
    </source>
</evidence>
<accession>A0A6P5AE94</accession>
<dbReference type="PANTHER" id="PTHR10343">
    <property type="entry name" value="5'-AMP-ACTIVATED PROTEIN KINASE , BETA SUBUNIT"/>
    <property type="match status" value="1"/>
</dbReference>
<proteinExistence type="inferred from homology"/>
<comment type="function">
    <text evidence="2">Non-catalytic subunit of AMP-activated protein kinase (AMPK), an energy sensor protein kinase that plays a key role in regulating cellular energy metabolism. In response to reduction of intracellular ATP levels, AMPK activates energy-producing pathways and inhibits energy-consuming processes: inhibits protein, carbohydrate and lipid biosynthesis, as well as cell growth and proliferation. AMPK acts via direct phosphorylation of metabolic enzymes, and by longer-term effects via phosphorylation of transcription regulators. Also acts as a regulator of cellular polarity by remodeling the actin cytoskeleton; probably by indirectly activating myosin. Beta non-catalytic subunit acts as a scaffold on which the AMPK complex assembles, via its C-terminus that bridges alpha (PRKAA1 or PRKAA2) and gamma subunits (PRKAG1, PRKAG2 or PRKAG3).</text>
</comment>
<dbReference type="Pfam" id="PF16561">
    <property type="entry name" value="AMPK1_CBM"/>
    <property type="match status" value="1"/>
</dbReference>
<dbReference type="GO" id="GO:0005737">
    <property type="term" value="C:cytoplasm"/>
    <property type="evidence" value="ECO:0007669"/>
    <property type="project" value="TreeGrafter"/>
</dbReference>